<evidence type="ECO:0000256" key="13">
    <source>
        <dbReference type="ARBA" id="ARBA00023211"/>
    </source>
</evidence>
<dbReference type="GO" id="GO:0046872">
    <property type="term" value="F:metal ion binding"/>
    <property type="evidence" value="ECO:0007669"/>
    <property type="project" value="UniProtKB-KW"/>
</dbReference>
<dbReference type="AlphaFoldDB" id="A0A4V2UP82"/>
<evidence type="ECO:0000256" key="3">
    <source>
        <dbReference type="ARBA" id="ARBA00020352"/>
    </source>
</evidence>
<feature type="binding site" evidence="19">
    <location>
        <position position="9"/>
    </location>
    <ligand>
        <name>a divalent metal cation</name>
        <dbReference type="ChEBI" id="CHEBI:60240"/>
        <label>1</label>
        <note>catalytic</note>
    </ligand>
</feature>
<dbReference type="InterPro" id="IPR036397">
    <property type="entry name" value="RNaseH_sf"/>
</dbReference>
<feature type="active site" description="Proton acceptor" evidence="17">
    <location>
        <position position="150"/>
    </location>
</feature>
<feature type="binding site" evidence="18">
    <location>
        <position position="7"/>
    </location>
    <ligand>
        <name>substrate</name>
    </ligand>
</feature>
<dbReference type="GO" id="GO:0045004">
    <property type="term" value="P:DNA replication proofreading"/>
    <property type="evidence" value="ECO:0007669"/>
    <property type="project" value="TreeGrafter"/>
</dbReference>
<evidence type="ECO:0000256" key="17">
    <source>
        <dbReference type="PIRSR" id="PIRSR606309-1"/>
    </source>
</evidence>
<evidence type="ECO:0000256" key="18">
    <source>
        <dbReference type="PIRSR" id="PIRSR606309-2"/>
    </source>
</evidence>
<dbReference type="GO" id="GO:0003677">
    <property type="term" value="F:DNA binding"/>
    <property type="evidence" value="ECO:0007669"/>
    <property type="project" value="InterPro"/>
</dbReference>
<evidence type="ECO:0000256" key="6">
    <source>
        <dbReference type="ARBA" id="ARBA00022705"/>
    </source>
</evidence>
<keyword evidence="23" id="KW-1185">Reference proteome</keyword>
<evidence type="ECO:0000256" key="16">
    <source>
        <dbReference type="ARBA" id="ARBA00049244"/>
    </source>
</evidence>
<dbReference type="GO" id="GO:0003887">
    <property type="term" value="F:DNA-directed DNA polymerase activity"/>
    <property type="evidence" value="ECO:0007669"/>
    <property type="project" value="UniProtKB-KW"/>
</dbReference>
<feature type="binding site" evidence="18">
    <location>
        <position position="57"/>
    </location>
    <ligand>
        <name>substrate</name>
    </ligand>
</feature>
<dbReference type="CDD" id="cd06131">
    <property type="entry name" value="DNA_pol_III_epsilon_Ecoli_like"/>
    <property type="match status" value="1"/>
</dbReference>
<evidence type="ECO:0000256" key="1">
    <source>
        <dbReference type="ARBA" id="ARBA00001936"/>
    </source>
</evidence>
<protein>
    <recommendedName>
        <fullName evidence="3 20">DNA polymerase III subunit epsilon</fullName>
        <ecNumber evidence="2 20">2.7.7.7</ecNumber>
    </recommendedName>
</protein>
<dbReference type="PANTHER" id="PTHR30231">
    <property type="entry name" value="DNA POLYMERASE III SUBUNIT EPSILON"/>
    <property type="match status" value="1"/>
</dbReference>
<reference evidence="22 23" key="1">
    <citation type="submission" date="2019-03" db="EMBL/GenBank/DDBJ databases">
        <title>Genomic Encyclopedia of Type Strains, Phase IV (KMG-IV): sequencing the most valuable type-strain genomes for metagenomic binning, comparative biology and taxonomic classification.</title>
        <authorList>
            <person name="Goeker M."/>
        </authorList>
    </citation>
    <scope>NUCLEOTIDE SEQUENCE [LARGE SCALE GENOMIC DNA]</scope>
    <source>
        <strain evidence="22 23">DSM 101688</strain>
    </source>
</reference>
<keyword evidence="4 20" id="KW-0808">Transferase</keyword>
<dbReference type="NCBIfam" id="NF004316">
    <property type="entry name" value="PRK05711.1"/>
    <property type="match status" value="1"/>
</dbReference>
<evidence type="ECO:0000256" key="20">
    <source>
        <dbReference type="RuleBase" id="RU364087"/>
    </source>
</evidence>
<evidence type="ECO:0000256" key="4">
    <source>
        <dbReference type="ARBA" id="ARBA00022679"/>
    </source>
</evidence>
<dbReference type="InterPro" id="IPR012337">
    <property type="entry name" value="RNaseH-like_sf"/>
</dbReference>
<evidence type="ECO:0000256" key="8">
    <source>
        <dbReference type="ARBA" id="ARBA00022723"/>
    </source>
</evidence>
<dbReference type="FunFam" id="3.30.420.10:FF:000012">
    <property type="entry name" value="DNA polymerase III subunit epsilon"/>
    <property type="match status" value="1"/>
</dbReference>
<dbReference type="PANTHER" id="PTHR30231:SF41">
    <property type="entry name" value="DNA POLYMERASE III SUBUNIT EPSILON"/>
    <property type="match status" value="1"/>
</dbReference>
<comment type="function">
    <text evidence="14 20">DNA polymerase III is a complex, multichain enzyme responsible for most of the replicative synthesis in bacteria. The epsilon subunit contain the editing function and is a proofreading 3'-5' exonuclease.</text>
</comment>
<dbReference type="Gene3D" id="3.30.420.10">
    <property type="entry name" value="Ribonuclease H-like superfamily/Ribonuclease H"/>
    <property type="match status" value="1"/>
</dbReference>
<dbReference type="EC" id="2.7.7.7" evidence="2 20"/>
<proteinExistence type="predicted"/>
<keyword evidence="11 19" id="KW-0460">Magnesium</keyword>
<dbReference type="SMART" id="SM00479">
    <property type="entry name" value="EXOIII"/>
    <property type="match status" value="1"/>
</dbReference>
<dbReference type="SUPFAM" id="SSF53098">
    <property type="entry name" value="Ribonuclease H-like"/>
    <property type="match status" value="1"/>
</dbReference>
<dbReference type="NCBIfam" id="TIGR00573">
    <property type="entry name" value="dnaq"/>
    <property type="match status" value="1"/>
</dbReference>
<dbReference type="InterPro" id="IPR006309">
    <property type="entry name" value="DnaQ_proteo"/>
</dbReference>
<dbReference type="InterPro" id="IPR013520">
    <property type="entry name" value="Ribonucl_H"/>
</dbReference>
<name>A0A4V2UP82_9PROT</name>
<dbReference type="NCBIfam" id="TIGR01406">
    <property type="entry name" value="dnaQ_proteo"/>
    <property type="match status" value="1"/>
</dbReference>
<dbReference type="RefSeq" id="WP_132937612.1">
    <property type="nucleotide sequence ID" value="NZ_CP119676.1"/>
</dbReference>
<dbReference type="Pfam" id="PF00929">
    <property type="entry name" value="RNase_T"/>
    <property type="match status" value="1"/>
</dbReference>
<dbReference type="OrthoDB" id="9804290at2"/>
<evidence type="ECO:0000313" key="23">
    <source>
        <dbReference type="Proteomes" id="UP000295304"/>
    </source>
</evidence>
<evidence type="ECO:0000256" key="15">
    <source>
        <dbReference type="ARBA" id="ARBA00026073"/>
    </source>
</evidence>
<keyword evidence="7 20" id="KW-0540">Nuclease</keyword>
<dbReference type="InterPro" id="IPR006054">
    <property type="entry name" value="DnaQ"/>
</dbReference>
<feature type="binding site" evidence="18">
    <location>
        <position position="9"/>
    </location>
    <ligand>
        <name>substrate</name>
    </ligand>
</feature>
<feature type="domain" description="Exonuclease" evidence="21">
    <location>
        <begin position="2"/>
        <end position="172"/>
    </location>
</feature>
<accession>A0A4V2UP82</accession>
<keyword evidence="9 20" id="KW-0378">Hydrolase</keyword>
<keyword evidence="10 20" id="KW-0269">Exonuclease</keyword>
<comment type="catalytic activity">
    <reaction evidence="16 20">
        <text>DNA(n) + a 2'-deoxyribonucleoside 5'-triphosphate = DNA(n+1) + diphosphate</text>
        <dbReference type="Rhea" id="RHEA:22508"/>
        <dbReference type="Rhea" id="RHEA-COMP:17339"/>
        <dbReference type="Rhea" id="RHEA-COMP:17340"/>
        <dbReference type="ChEBI" id="CHEBI:33019"/>
        <dbReference type="ChEBI" id="CHEBI:61560"/>
        <dbReference type="ChEBI" id="CHEBI:173112"/>
        <dbReference type="EC" id="2.7.7.7"/>
    </reaction>
</comment>
<feature type="binding site" evidence="18">
    <location>
        <position position="52"/>
    </location>
    <ligand>
        <name>substrate</name>
    </ligand>
</feature>
<evidence type="ECO:0000256" key="10">
    <source>
        <dbReference type="ARBA" id="ARBA00022839"/>
    </source>
</evidence>
<evidence type="ECO:0000256" key="2">
    <source>
        <dbReference type="ARBA" id="ARBA00012417"/>
    </source>
</evidence>
<dbReference type="Proteomes" id="UP000295304">
    <property type="component" value="Unassembled WGS sequence"/>
</dbReference>
<evidence type="ECO:0000256" key="11">
    <source>
        <dbReference type="ARBA" id="ARBA00022842"/>
    </source>
</evidence>
<keyword evidence="13 19" id="KW-0464">Manganese</keyword>
<dbReference type="GO" id="GO:0008408">
    <property type="term" value="F:3'-5' exonuclease activity"/>
    <property type="evidence" value="ECO:0007669"/>
    <property type="project" value="TreeGrafter"/>
</dbReference>
<feature type="binding site" evidence="19">
    <location>
        <position position="7"/>
    </location>
    <ligand>
        <name>a divalent metal cation</name>
        <dbReference type="ChEBI" id="CHEBI:60240"/>
        <label>1</label>
        <note>catalytic</note>
    </ligand>
</feature>
<dbReference type="GO" id="GO:0005829">
    <property type="term" value="C:cytosol"/>
    <property type="evidence" value="ECO:0007669"/>
    <property type="project" value="TreeGrafter"/>
</dbReference>
<evidence type="ECO:0000259" key="21">
    <source>
        <dbReference type="SMART" id="SM00479"/>
    </source>
</evidence>
<comment type="subunit">
    <text evidence="15 20">DNA polymerase III contains a core (composed of alpha, epsilon and theta chains) that associates with a tau subunit. This core dimerizes to form the POLIII' complex. PolIII' associates with the gamma complex (composed of gamma, delta, delta', psi and chi chains) and with the beta chain to form the complete DNA polymerase III complex.</text>
</comment>
<feature type="binding site" evidence="18">
    <location>
        <position position="155"/>
    </location>
    <ligand>
        <name>substrate</name>
    </ligand>
</feature>
<keyword evidence="8 19" id="KW-0479">Metal-binding</keyword>
<comment type="cofactor">
    <cofactor evidence="1 20">
        <name>Mn(2+)</name>
        <dbReference type="ChEBI" id="CHEBI:29035"/>
    </cofactor>
</comment>
<keyword evidence="5 20" id="KW-0548">Nucleotidyltransferase</keyword>
<evidence type="ECO:0000256" key="19">
    <source>
        <dbReference type="PIRSR" id="PIRSR606309-3"/>
    </source>
</evidence>
<comment type="cofactor">
    <cofactor evidence="19">
        <name>Mg(2+)</name>
        <dbReference type="ChEBI" id="CHEBI:18420"/>
    </cofactor>
    <cofactor evidence="19">
        <name>Mn(2+)</name>
        <dbReference type="ChEBI" id="CHEBI:29035"/>
    </cofactor>
    <text evidence="19">Binds 2 divalent metal cations. Magnesium or manganese.</text>
</comment>
<evidence type="ECO:0000256" key="7">
    <source>
        <dbReference type="ARBA" id="ARBA00022722"/>
    </source>
</evidence>
<evidence type="ECO:0000256" key="14">
    <source>
        <dbReference type="ARBA" id="ARBA00025483"/>
    </source>
</evidence>
<gene>
    <name evidence="20" type="primary">dnaQ</name>
    <name evidence="22" type="ORF">EDD55_101202</name>
</gene>
<keyword evidence="12 20" id="KW-0239">DNA-directed DNA polymerase</keyword>
<comment type="caution">
    <text evidence="22">The sequence shown here is derived from an EMBL/GenBank/DDBJ whole genome shotgun (WGS) entry which is preliminary data.</text>
</comment>
<keyword evidence="6 20" id="KW-0235">DNA replication</keyword>
<evidence type="ECO:0000256" key="12">
    <source>
        <dbReference type="ARBA" id="ARBA00022932"/>
    </source>
</evidence>
<evidence type="ECO:0000256" key="5">
    <source>
        <dbReference type="ARBA" id="ARBA00022695"/>
    </source>
</evidence>
<evidence type="ECO:0000313" key="22">
    <source>
        <dbReference type="EMBL" id="TCS64871.1"/>
    </source>
</evidence>
<dbReference type="EMBL" id="SLZW01000001">
    <property type="protein sequence ID" value="TCS64871.1"/>
    <property type="molecule type" value="Genomic_DNA"/>
</dbReference>
<evidence type="ECO:0000256" key="9">
    <source>
        <dbReference type="ARBA" id="ARBA00022801"/>
    </source>
</evidence>
<organism evidence="22 23">
    <name type="scientific">Varunaivibrio sulfuroxidans</name>
    <dbReference type="NCBI Taxonomy" id="1773489"/>
    <lineage>
        <taxon>Bacteria</taxon>
        <taxon>Pseudomonadati</taxon>
        <taxon>Pseudomonadota</taxon>
        <taxon>Alphaproteobacteria</taxon>
        <taxon>Rhodospirillales</taxon>
        <taxon>Magnetovibrionaceae</taxon>
        <taxon>Varunaivibrio</taxon>
    </lineage>
</organism>
<feature type="binding site" evidence="19">
    <location>
        <position position="155"/>
    </location>
    <ligand>
        <name>a divalent metal cation</name>
        <dbReference type="ChEBI" id="CHEBI:60240"/>
        <label>1</label>
        <note>catalytic</note>
    </ligand>
</feature>
<sequence>MREISLDTETTGLDPMAGHRIVEIGCVEMVNHMATGRVFHRYINPERDMPQEAFAVHGLSEAYLRDFPVFADVAAEFLDFIAADTLVIHNARFDMGFLNAELTKLEYPALDMARTIDTVQMARRKFPGAQANLDALCRRFAIDNTERDLHGALLDARLLAEVYLELIGGRQPGLELAGAKGGQSVIRETRKGRAPRIHAPTPEEEAAHAAFVDTLKEALWKT</sequence>